<evidence type="ECO:0000256" key="2">
    <source>
        <dbReference type="ARBA" id="ARBA00022741"/>
    </source>
</evidence>
<keyword evidence="3 4" id="KW-0067">ATP-binding</keyword>
<dbReference type="SUPFAM" id="SSF56059">
    <property type="entry name" value="Glutathione synthetase ATP-binding domain-like"/>
    <property type="match status" value="1"/>
</dbReference>
<dbReference type="PANTHER" id="PTHR43585:SF2">
    <property type="entry name" value="ATP-GRASP ENZYME FSQD"/>
    <property type="match status" value="1"/>
</dbReference>
<name>A0ABP9MT03_9FLAO</name>
<feature type="domain" description="ATP-grasp" evidence="5">
    <location>
        <begin position="102"/>
        <end position="296"/>
    </location>
</feature>
<dbReference type="InterPro" id="IPR013815">
    <property type="entry name" value="ATP_grasp_subdomain_1"/>
</dbReference>
<evidence type="ECO:0000313" key="6">
    <source>
        <dbReference type="EMBL" id="GAA5101273.1"/>
    </source>
</evidence>
<evidence type="ECO:0000256" key="1">
    <source>
        <dbReference type="ARBA" id="ARBA00022598"/>
    </source>
</evidence>
<accession>A0ABP9MT03</accession>
<dbReference type="EMBL" id="BAABHX010000009">
    <property type="protein sequence ID" value="GAA5101273.1"/>
    <property type="molecule type" value="Genomic_DNA"/>
</dbReference>
<keyword evidence="7" id="KW-1185">Reference proteome</keyword>
<protein>
    <submittedName>
        <fullName evidence="6">ATPase</fullName>
    </submittedName>
</protein>
<keyword evidence="1" id="KW-0436">Ligase</keyword>
<dbReference type="Gene3D" id="3.30.470.20">
    <property type="entry name" value="ATP-grasp fold, B domain"/>
    <property type="match status" value="1"/>
</dbReference>
<dbReference type="Pfam" id="PF13535">
    <property type="entry name" value="ATP-grasp_4"/>
    <property type="match status" value="1"/>
</dbReference>
<dbReference type="InterPro" id="IPR052032">
    <property type="entry name" value="ATP-dep_AA_Ligase"/>
</dbReference>
<evidence type="ECO:0000256" key="4">
    <source>
        <dbReference type="PROSITE-ProRule" id="PRU00409"/>
    </source>
</evidence>
<dbReference type="Gene3D" id="3.40.50.20">
    <property type="match status" value="1"/>
</dbReference>
<evidence type="ECO:0000259" key="5">
    <source>
        <dbReference type="PROSITE" id="PS50975"/>
    </source>
</evidence>
<gene>
    <name evidence="6" type="ORF">GCM10023210_40700</name>
</gene>
<keyword evidence="2 4" id="KW-0547">Nucleotide-binding</keyword>
<proteinExistence type="predicted"/>
<dbReference type="PANTHER" id="PTHR43585">
    <property type="entry name" value="FUMIPYRROLE BIOSYNTHESIS PROTEIN C"/>
    <property type="match status" value="1"/>
</dbReference>
<organism evidence="6 7">
    <name type="scientific">Chryseobacterium ginsengisoli</name>
    <dbReference type="NCBI Taxonomy" id="363853"/>
    <lineage>
        <taxon>Bacteria</taxon>
        <taxon>Pseudomonadati</taxon>
        <taxon>Bacteroidota</taxon>
        <taxon>Flavobacteriia</taxon>
        <taxon>Flavobacteriales</taxon>
        <taxon>Weeksellaceae</taxon>
        <taxon>Chryseobacterium group</taxon>
        <taxon>Chryseobacterium</taxon>
    </lineage>
</organism>
<dbReference type="Gene3D" id="3.30.1490.20">
    <property type="entry name" value="ATP-grasp fold, A domain"/>
    <property type="match status" value="1"/>
</dbReference>
<dbReference type="Proteomes" id="UP001500353">
    <property type="component" value="Unassembled WGS sequence"/>
</dbReference>
<evidence type="ECO:0000313" key="7">
    <source>
        <dbReference type="Proteomes" id="UP001500353"/>
    </source>
</evidence>
<dbReference type="PROSITE" id="PS50975">
    <property type="entry name" value="ATP_GRASP"/>
    <property type="match status" value="1"/>
</dbReference>
<dbReference type="InterPro" id="IPR011761">
    <property type="entry name" value="ATP-grasp"/>
</dbReference>
<reference evidence="7" key="1">
    <citation type="journal article" date="2019" name="Int. J. Syst. Evol. Microbiol.">
        <title>The Global Catalogue of Microorganisms (GCM) 10K type strain sequencing project: providing services to taxonomists for standard genome sequencing and annotation.</title>
        <authorList>
            <consortium name="The Broad Institute Genomics Platform"/>
            <consortium name="The Broad Institute Genome Sequencing Center for Infectious Disease"/>
            <person name="Wu L."/>
            <person name="Ma J."/>
        </authorList>
    </citation>
    <scope>NUCLEOTIDE SEQUENCE [LARGE SCALE GENOMIC DNA]</scope>
    <source>
        <strain evidence="7">JCM 18019</strain>
    </source>
</reference>
<comment type="caution">
    <text evidence="6">The sequence shown here is derived from an EMBL/GenBank/DDBJ whole genome shotgun (WGS) entry which is preliminary data.</text>
</comment>
<sequence length="385" mass="43875">MDEMKSLGNKIILVTSENLKDKNWPWHAIDEVFYMPEIKPSVWNMDHLVQGFSHLMQTRKVDAVIALDDYDVEKAALIRETFRIPGMGQTTHRYFRDKLAMRQKAKDSGINVPEFTAVFNNDEVNRFVDKVPAPWVLKPRSEASASGIKKLSSKEDLWEALNNLGEERHLFLLESFKPGDVYHVDSLTFNKEIVFTSASKYLAPPMQVSHEGGVFRTKTLGRYSDEFQALDQVNAKVLSNFGLMNGATHTEFIRSKDDGKYYFLETSSRVGGAHIPDLVEASSNINIWREWAKIEDALLRGKTYEVSKPTGYYSGLIVALIKDKEPDYNQFECEEAVKFLPIDYHVGIVYKSKDSTVVQERLDKAAEKIHAEMLNILPPKSKPTS</sequence>
<evidence type="ECO:0000256" key="3">
    <source>
        <dbReference type="ARBA" id="ARBA00022840"/>
    </source>
</evidence>